<comment type="similarity">
    <text evidence="11">Belongs to the ENY2 family.</text>
</comment>
<dbReference type="Gene3D" id="1.10.246.140">
    <property type="match status" value="1"/>
</dbReference>
<evidence type="ECO:0000256" key="1">
    <source>
        <dbReference type="ARBA" id="ARBA00004642"/>
    </source>
</evidence>
<proteinExistence type="inferred from homology"/>
<comment type="caution">
    <text evidence="13">The sequence shown here is derived from an EMBL/GenBank/DDBJ whole genome shotgun (WGS) entry which is preliminary data.</text>
</comment>
<dbReference type="GO" id="GO:0006325">
    <property type="term" value="P:chromatin organization"/>
    <property type="evidence" value="ECO:0007669"/>
    <property type="project" value="UniProtKB-KW"/>
</dbReference>
<keyword evidence="7 11" id="KW-0805">Transcription regulation</keyword>
<evidence type="ECO:0000256" key="11">
    <source>
        <dbReference type="HAMAP-Rule" id="MF_03046"/>
    </source>
</evidence>
<dbReference type="GO" id="GO:0005643">
    <property type="term" value="C:nuclear pore"/>
    <property type="evidence" value="ECO:0007669"/>
    <property type="project" value="UniProtKB-UniRule"/>
</dbReference>
<dbReference type="GO" id="GO:0000124">
    <property type="term" value="C:SAGA complex"/>
    <property type="evidence" value="ECO:0007669"/>
    <property type="project" value="UniProtKB-UniRule"/>
</dbReference>
<evidence type="ECO:0000259" key="12">
    <source>
        <dbReference type="Pfam" id="PF00646"/>
    </source>
</evidence>
<dbReference type="EMBL" id="JAGGNH010000001">
    <property type="protein sequence ID" value="KAJ0988874.1"/>
    <property type="molecule type" value="Genomic_DNA"/>
</dbReference>
<dbReference type="Pfam" id="PF00646">
    <property type="entry name" value="F-box"/>
    <property type="match status" value="1"/>
</dbReference>
<dbReference type="GO" id="GO:0070390">
    <property type="term" value="C:transcription export complex 2"/>
    <property type="evidence" value="ECO:0007669"/>
    <property type="project" value="UniProtKB-UniRule"/>
</dbReference>
<comment type="function">
    <text evidence="11">Involved in mRNA export coupled transcription activation by association with both the TREX-2 and the SAGA complexes. The transcription regulatory histone acetylation (HAT) complex SAGA is a multiprotein complex that activates transcription by remodeling chromatin and mediating histone acetylation and deubiquitination. Within the SAGA complex, participates to a subcomplex that specifically deubiquitinates histones. The SAGA complex is recruited to specific gene promoters by activators, where it is required for transcription. The TREX-2 complex functions in docking export-competent ribonucleoprotein particles (mRNPs) to the nuclear entrance of the nuclear pore complex (nuclear basket). TREX-2 participates in mRNA export and accurate chromatin positioning in the nucleus by tethering genes to the nuclear periphery.</text>
</comment>
<comment type="subunit">
    <text evidence="11">Component of the nuclear pore complex (NPC)-associated TREX-2 complex (transcription and export complex 2). Component of the SAGA transcription coactivator-HAT complex. Within the SAGA complex, participates to a subcomplex of SAGA called the DUB module (deubiquitination module).</text>
</comment>
<dbReference type="InterPro" id="IPR018783">
    <property type="entry name" value="TF_ENY2"/>
</dbReference>
<reference evidence="13" key="1">
    <citation type="submission" date="2021-03" db="EMBL/GenBank/DDBJ databases">
        <authorList>
            <person name="Li Z."/>
            <person name="Yang C."/>
        </authorList>
    </citation>
    <scope>NUCLEOTIDE SEQUENCE</scope>
    <source>
        <strain evidence="13">Dzin_1.0</strain>
        <tissue evidence="13">Leaf</tissue>
    </source>
</reference>
<dbReference type="SUPFAM" id="SSF117281">
    <property type="entry name" value="Kelch motif"/>
    <property type="match status" value="1"/>
</dbReference>
<dbReference type="GO" id="GO:0006368">
    <property type="term" value="P:transcription elongation by RNA polymerase II"/>
    <property type="evidence" value="ECO:0007669"/>
    <property type="project" value="UniProtKB-UniRule"/>
</dbReference>
<dbReference type="InterPro" id="IPR038212">
    <property type="entry name" value="TF_EnY2_sf"/>
</dbReference>
<keyword evidence="10 11" id="KW-0539">Nucleus</keyword>
<name>A0A9D5DC78_9LILI</name>
<keyword evidence="14" id="KW-1185">Reference proteome</keyword>
<dbReference type="PANTHER" id="PTHR12514">
    <property type="entry name" value="ENHANCER OF YELLOW 2 TRANSCRIPTION FACTOR"/>
    <property type="match status" value="1"/>
</dbReference>
<keyword evidence="9 11" id="KW-0804">Transcription</keyword>
<comment type="subcellular location">
    <subcellularLocation>
        <location evidence="1 11">Nucleus</location>
        <location evidence="1 11">Nucleoplasm</location>
    </subcellularLocation>
</comment>
<dbReference type="InterPro" id="IPR001810">
    <property type="entry name" value="F-box_dom"/>
</dbReference>
<evidence type="ECO:0000256" key="9">
    <source>
        <dbReference type="ARBA" id="ARBA00023163"/>
    </source>
</evidence>
<dbReference type="Pfam" id="PF10163">
    <property type="entry name" value="EnY2"/>
    <property type="match status" value="1"/>
</dbReference>
<keyword evidence="4 11" id="KW-0156">Chromatin regulator</keyword>
<accession>A0A9D5DC78</accession>
<dbReference type="OrthoDB" id="6221744at2759"/>
<reference evidence="13" key="2">
    <citation type="journal article" date="2022" name="Hortic Res">
        <title>The genome of Dioscorea zingiberensis sheds light on the biosynthesis, origin and evolution of the medicinally important diosgenin saponins.</title>
        <authorList>
            <person name="Li Y."/>
            <person name="Tan C."/>
            <person name="Li Z."/>
            <person name="Guo J."/>
            <person name="Li S."/>
            <person name="Chen X."/>
            <person name="Wang C."/>
            <person name="Dai X."/>
            <person name="Yang H."/>
            <person name="Song W."/>
            <person name="Hou L."/>
            <person name="Xu J."/>
            <person name="Tong Z."/>
            <person name="Xu A."/>
            <person name="Yuan X."/>
            <person name="Wang W."/>
            <person name="Yang Q."/>
            <person name="Chen L."/>
            <person name="Sun Z."/>
            <person name="Wang K."/>
            <person name="Pan B."/>
            <person name="Chen J."/>
            <person name="Bao Y."/>
            <person name="Liu F."/>
            <person name="Qi X."/>
            <person name="Gang D.R."/>
            <person name="Wen J."/>
            <person name="Li J."/>
        </authorList>
    </citation>
    <scope>NUCLEOTIDE SEQUENCE</scope>
    <source>
        <strain evidence="13">Dzin_1.0</strain>
    </source>
</reference>
<evidence type="ECO:0000256" key="8">
    <source>
        <dbReference type="ARBA" id="ARBA00023159"/>
    </source>
</evidence>
<dbReference type="GO" id="GO:0005654">
    <property type="term" value="C:nucleoplasm"/>
    <property type="evidence" value="ECO:0007669"/>
    <property type="project" value="UniProtKB-SubCell"/>
</dbReference>
<dbReference type="GO" id="GO:0071819">
    <property type="term" value="C:DUBm complex"/>
    <property type="evidence" value="ECO:0007669"/>
    <property type="project" value="UniProtKB-UniRule"/>
</dbReference>
<dbReference type="HAMAP" id="MF_03046">
    <property type="entry name" value="ENY2_Sus1"/>
    <property type="match status" value="1"/>
</dbReference>
<feature type="domain" description="F-box" evidence="12">
    <location>
        <begin position="50"/>
        <end position="88"/>
    </location>
</feature>
<dbReference type="InterPro" id="IPR015915">
    <property type="entry name" value="Kelch-typ_b-propeller"/>
</dbReference>
<dbReference type="FunFam" id="1.10.246.140:FF:000001">
    <property type="entry name" value="Transcription and mRNA export factor ENY2"/>
    <property type="match status" value="1"/>
</dbReference>
<evidence type="ECO:0000256" key="7">
    <source>
        <dbReference type="ARBA" id="ARBA00023015"/>
    </source>
</evidence>
<gene>
    <name evidence="13" type="ORF">J5N97_007230</name>
</gene>
<organism evidence="13 14">
    <name type="scientific">Dioscorea zingiberensis</name>
    <dbReference type="NCBI Taxonomy" id="325984"/>
    <lineage>
        <taxon>Eukaryota</taxon>
        <taxon>Viridiplantae</taxon>
        <taxon>Streptophyta</taxon>
        <taxon>Embryophyta</taxon>
        <taxon>Tracheophyta</taxon>
        <taxon>Spermatophyta</taxon>
        <taxon>Magnoliopsida</taxon>
        <taxon>Liliopsida</taxon>
        <taxon>Dioscoreales</taxon>
        <taxon>Dioscoreaceae</taxon>
        <taxon>Dioscorea</taxon>
    </lineage>
</organism>
<dbReference type="Gene3D" id="2.120.10.80">
    <property type="entry name" value="Kelch-type beta propeller"/>
    <property type="match status" value="1"/>
</dbReference>
<evidence type="ECO:0000313" key="13">
    <source>
        <dbReference type="EMBL" id="KAJ0988874.1"/>
    </source>
</evidence>
<dbReference type="Proteomes" id="UP001085076">
    <property type="component" value="Miscellaneous, Linkage group lg01"/>
</dbReference>
<sequence>MPCLVSAKKWLAESEMCFSGGIPNSSAGCARLATRLTPQASLESYCPILPGLPDDVAKYCLALIPRSYFPVMGTVCKRWMSFIQSREFEAVRKQAGKLEEWLYVLTANADGKGSHWEVLSHFGNKHHLLPPMPGPVKTGFGVVVLDGKLLVLAGYSVDNDNGTECVSSDVYQYDSRLNRWMERLNELERKRFRRERMRASINRPPTPDADEQQAREPAVIEIINVKMVESGEKEKLKELLRERLIECGWRDEMKALCRAYAKKKGRNNVTIEELVQVITPKGRASIPDSVKTELLQRIQSFLTSVVL</sequence>
<evidence type="ECO:0000256" key="6">
    <source>
        <dbReference type="ARBA" id="ARBA00023010"/>
    </source>
</evidence>
<dbReference type="GO" id="GO:0003713">
    <property type="term" value="F:transcription coactivator activity"/>
    <property type="evidence" value="ECO:0007669"/>
    <property type="project" value="UniProtKB-UniRule"/>
</dbReference>
<evidence type="ECO:0000256" key="4">
    <source>
        <dbReference type="ARBA" id="ARBA00022853"/>
    </source>
</evidence>
<evidence type="ECO:0000256" key="2">
    <source>
        <dbReference type="ARBA" id="ARBA00022448"/>
    </source>
</evidence>
<keyword evidence="6 11" id="KW-0811">Translocation</keyword>
<dbReference type="InterPro" id="IPR006652">
    <property type="entry name" value="Kelch_1"/>
</dbReference>
<keyword evidence="5 11" id="KW-0653">Protein transport</keyword>
<dbReference type="CDD" id="cd22152">
    <property type="entry name" value="F-box_AtAFR-like"/>
    <property type="match status" value="1"/>
</dbReference>
<dbReference type="AlphaFoldDB" id="A0A9D5DC78"/>
<evidence type="ECO:0000256" key="3">
    <source>
        <dbReference type="ARBA" id="ARBA00022816"/>
    </source>
</evidence>
<protein>
    <recommendedName>
        <fullName evidence="11">Transcription and mRNA export factor ENY2</fullName>
    </recommendedName>
    <alternativeName>
        <fullName evidence="11">Enhancer of yellow 2 transcription factor homolog</fullName>
    </alternativeName>
</protein>
<dbReference type="GO" id="GO:0006406">
    <property type="term" value="P:mRNA export from nucleus"/>
    <property type="evidence" value="ECO:0007669"/>
    <property type="project" value="UniProtKB-UniRule"/>
</dbReference>
<evidence type="ECO:0000313" key="14">
    <source>
        <dbReference type="Proteomes" id="UP001085076"/>
    </source>
</evidence>
<keyword evidence="2 11" id="KW-0813">Transport</keyword>
<dbReference type="GO" id="GO:0015031">
    <property type="term" value="P:protein transport"/>
    <property type="evidence" value="ECO:0007669"/>
    <property type="project" value="UniProtKB-KW"/>
</dbReference>
<keyword evidence="8 11" id="KW-0010">Activator</keyword>
<keyword evidence="3 11" id="KW-0509">mRNA transport</keyword>
<evidence type="ECO:0000256" key="10">
    <source>
        <dbReference type="ARBA" id="ARBA00023242"/>
    </source>
</evidence>
<evidence type="ECO:0000256" key="5">
    <source>
        <dbReference type="ARBA" id="ARBA00022927"/>
    </source>
</evidence>
<dbReference type="Pfam" id="PF01344">
    <property type="entry name" value="Kelch_1"/>
    <property type="match status" value="1"/>
</dbReference>